<keyword evidence="5 7" id="KW-1133">Transmembrane helix</keyword>
<keyword evidence="3" id="KW-1003">Cell membrane</keyword>
<reference evidence="9 10" key="1">
    <citation type="submission" date="2016-10" db="EMBL/GenBank/DDBJ databases">
        <authorList>
            <person name="de Groot N.N."/>
        </authorList>
    </citation>
    <scope>NUCLEOTIDE SEQUENCE [LARGE SCALE GENOMIC DNA]</scope>
    <source>
        <strain evidence="9 10">CGMCC 1.5070</strain>
    </source>
</reference>
<keyword evidence="4 7" id="KW-0812">Transmembrane</keyword>
<evidence type="ECO:0000256" key="7">
    <source>
        <dbReference type="RuleBase" id="RU363032"/>
    </source>
</evidence>
<evidence type="ECO:0000259" key="8">
    <source>
        <dbReference type="PROSITE" id="PS50928"/>
    </source>
</evidence>
<name>A0A1H7YUC0_9FIRM</name>
<keyword evidence="2 7" id="KW-0813">Transport</keyword>
<dbReference type="SUPFAM" id="SSF161098">
    <property type="entry name" value="MetI-like"/>
    <property type="match status" value="1"/>
</dbReference>
<gene>
    <name evidence="9" type="ORF">SAMN05216180_0242</name>
</gene>
<evidence type="ECO:0000313" key="10">
    <source>
        <dbReference type="Proteomes" id="UP000199158"/>
    </source>
</evidence>
<dbReference type="PROSITE" id="PS50928">
    <property type="entry name" value="ABC_TM1"/>
    <property type="match status" value="1"/>
</dbReference>
<dbReference type="RefSeq" id="WP_092750849.1">
    <property type="nucleotide sequence ID" value="NZ_FOCG01000001.1"/>
</dbReference>
<feature type="transmembrane region" description="Helical" evidence="7">
    <location>
        <begin position="93"/>
        <end position="112"/>
    </location>
</feature>
<evidence type="ECO:0000256" key="3">
    <source>
        <dbReference type="ARBA" id="ARBA00022475"/>
    </source>
</evidence>
<dbReference type="PANTHER" id="PTHR43386:SF1">
    <property type="entry name" value="D,D-DIPEPTIDE TRANSPORT SYSTEM PERMEASE PROTEIN DDPC-RELATED"/>
    <property type="match status" value="1"/>
</dbReference>
<evidence type="ECO:0000313" key="9">
    <source>
        <dbReference type="EMBL" id="SEM49515.1"/>
    </source>
</evidence>
<dbReference type="AlphaFoldDB" id="A0A1H7YUC0"/>
<comment type="similarity">
    <text evidence="7">Belongs to the binding-protein-dependent transport system permease family.</text>
</comment>
<sequence>MSNDDFNLVSAELPQKLLPVAGCKKRKKNKPIISMVLLAAILLGCLFAEVVMNHSPTYMNLADAGTPPCAKFWFGTDAMGRDIFSMLWYGGRISLFIGLAATAISLFIAVLYGSVSGFACEAVDDAMMRITEILISIPSILIIILIQAAIGQNNPLSVALVIGLTGWMNIAKMVRGEVLQIRSNSYIIASKCMNGSFWHILRNHILPNLISPLLFMAVTSVGSAIAAESTLSFLGIGLPLEVVSWGSMLSLADRALLSGDWWVILIPGLFLVVTLVCITDIGNYLRKENNRGCSYL</sequence>
<dbReference type="STRING" id="474960.SAMN05216180_0242"/>
<dbReference type="InterPro" id="IPR000515">
    <property type="entry name" value="MetI-like"/>
</dbReference>
<dbReference type="OrthoDB" id="9797852at2"/>
<organism evidence="9 10">
    <name type="scientific">Hydrogenoanaerobacterium saccharovorans</name>
    <dbReference type="NCBI Taxonomy" id="474960"/>
    <lineage>
        <taxon>Bacteria</taxon>
        <taxon>Bacillati</taxon>
        <taxon>Bacillota</taxon>
        <taxon>Clostridia</taxon>
        <taxon>Eubacteriales</taxon>
        <taxon>Oscillospiraceae</taxon>
        <taxon>Hydrogenoanaerobacterium</taxon>
    </lineage>
</organism>
<feature type="domain" description="ABC transmembrane type-1" evidence="8">
    <location>
        <begin position="91"/>
        <end position="282"/>
    </location>
</feature>
<accession>A0A1H7YUC0</accession>
<dbReference type="CDD" id="cd06261">
    <property type="entry name" value="TM_PBP2"/>
    <property type="match status" value="1"/>
</dbReference>
<feature type="transmembrane region" description="Helical" evidence="7">
    <location>
        <begin position="213"/>
        <end position="240"/>
    </location>
</feature>
<keyword evidence="6 7" id="KW-0472">Membrane</keyword>
<feature type="transmembrane region" description="Helical" evidence="7">
    <location>
        <begin position="156"/>
        <end position="174"/>
    </location>
</feature>
<comment type="subcellular location">
    <subcellularLocation>
        <location evidence="1 7">Cell membrane</location>
        <topology evidence="1 7">Multi-pass membrane protein</topology>
    </subcellularLocation>
</comment>
<dbReference type="Proteomes" id="UP000199158">
    <property type="component" value="Unassembled WGS sequence"/>
</dbReference>
<dbReference type="GO" id="GO:0055085">
    <property type="term" value="P:transmembrane transport"/>
    <property type="evidence" value="ECO:0007669"/>
    <property type="project" value="InterPro"/>
</dbReference>
<dbReference type="InterPro" id="IPR050366">
    <property type="entry name" value="BP-dependent_transpt_permease"/>
</dbReference>
<feature type="transmembrane region" description="Helical" evidence="7">
    <location>
        <begin position="32"/>
        <end position="52"/>
    </location>
</feature>
<evidence type="ECO:0000256" key="1">
    <source>
        <dbReference type="ARBA" id="ARBA00004651"/>
    </source>
</evidence>
<evidence type="ECO:0000256" key="6">
    <source>
        <dbReference type="ARBA" id="ARBA00023136"/>
    </source>
</evidence>
<protein>
    <submittedName>
        <fullName evidence="9">Peptide/nickel transport system permease protein</fullName>
    </submittedName>
</protein>
<evidence type="ECO:0000256" key="2">
    <source>
        <dbReference type="ARBA" id="ARBA00022448"/>
    </source>
</evidence>
<dbReference type="EMBL" id="FOCG01000001">
    <property type="protein sequence ID" value="SEM49515.1"/>
    <property type="molecule type" value="Genomic_DNA"/>
</dbReference>
<dbReference type="GO" id="GO:0005886">
    <property type="term" value="C:plasma membrane"/>
    <property type="evidence" value="ECO:0007669"/>
    <property type="project" value="UniProtKB-SubCell"/>
</dbReference>
<dbReference type="InterPro" id="IPR035906">
    <property type="entry name" value="MetI-like_sf"/>
</dbReference>
<evidence type="ECO:0000256" key="5">
    <source>
        <dbReference type="ARBA" id="ARBA00022989"/>
    </source>
</evidence>
<dbReference type="Gene3D" id="1.10.3720.10">
    <property type="entry name" value="MetI-like"/>
    <property type="match status" value="1"/>
</dbReference>
<evidence type="ECO:0000256" key="4">
    <source>
        <dbReference type="ARBA" id="ARBA00022692"/>
    </source>
</evidence>
<feature type="transmembrane region" description="Helical" evidence="7">
    <location>
        <begin position="133"/>
        <end position="150"/>
    </location>
</feature>
<dbReference type="Pfam" id="PF00528">
    <property type="entry name" value="BPD_transp_1"/>
    <property type="match status" value="1"/>
</dbReference>
<feature type="transmembrane region" description="Helical" evidence="7">
    <location>
        <begin position="260"/>
        <end position="281"/>
    </location>
</feature>
<dbReference type="PANTHER" id="PTHR43386">
    <property type="entry name" value="OLIGOPEPTIDE TRANSPORT SYSTEM PERMEASE PROTEIN APPC"/>
    <property type="match status" value="1"/>
</dbReference>
<keyword evidence="10" id="KW-1185">Reference proteome</keyword>
<proteinExistence type="inferred from homology"/>